<dbReference type="PRINTS" id="PR00127">
    <property type="entry name" value="CLPPROTEASEP"/>
</dbReference>
<dbReference type="OrthoDB" id="9806592at2"/>
<dbReference type="Gene3D" id="3.90.226.10">
    <property type="entry name" value="2-enoyl-CoA Hydratase, Chain A, domain 1"/>
    <property type="match status" value="1"/>
</dbReference>
<dbReference type="GO" id="GO:0051117">
    <property type="term" value="F:ATPase binding"/>
    <property type="evidence" value="ECO:0007669"/>
    <property type="project" value="TreeGrafter"/>
</dbReference>
<gene>
    <name evidence="7" type="ORF">BAMA_15450</name>
</gene>
<dbReference type="GO" id="GO:0004252">
    <property type="term" value="F:serine-type endopeptidase activity"/>
    <property type="evidence" value="ECO:0007669"/>
    <property type="project" value="InterPro"/>
</dbReference>
<dbReference type="Proteomes" id="UP000027822">
    <property type="component" value="Unassembled WGS sequence"/>
</dbReference>
<dbReference type="PANTHER" id="PTHR10381:SF70">
    <property type="entry name" value="ATP-DEPENDENT CLP PROTEASE PROTEOLYTIC SUBUNIT"/>
    <property type="match status" value="1"/>
</dbReference>
<name>A0A073JSR6_9BACI</name>
<organism evidence="7 8">
    <name type="scientific">Bacillus manliponensis</name>
    <dbReference type="NCBI Taxonomy" id="574376"/>
    <lineage>
        <taxon>Bacteria</taxon>
        <taxon>Bacillati</taxon>
        <taxon>Bacillota</taxon>
        <taxon>Bacilli</taxon>
        <taxon>Bacillales</taxon>
        <taxon>Bacillaceae</taxon>
        <taxon>Bacillus</taxon>
        <taxon>Bacillus cereus group</taxon>
    </lineage>
</organism>
<dbReference type="InterPro" id="IPR029045">
    <property type="entry name" value="ClpP/crotonase-like_dom_sf"/>
</dbReference>
<dbReference type="NCBIfam" id="NF045542">
    <property type="entry name" value="Clp_rel_HeadMat"/>
    <property type="match status" value="1"/>
</dbReference>
<reference evidence="7 8" key="1">
    <citation type="submission" date="2014-06" db="EMBL/GenBank/DDBJ databases">
        <title>Draft genome sequence of Bacillus manliponensis JCM 15802 (MCCC 1A00708).</title>
        <authorList>
            <person name="Lai Q."/>
            <person name="Liu Y."/>
            <person name="Shao Z."/>
        </authorList>
    </citation>
    <scope>NUCLEOTIDE SEQUENCE [LARGE SCALE GENOMIC DNA]</scope>
    <source>
        <strain evidence="7 8">JCM 15802</strain>
    </source>
</reference>
<keyword evidence="5" id="KW-0720">Serine protease</keyword>
<evidence type="ECO:0000256" key="3">
    <source>
        <dbReference type="ARBA" id="ARBA00022670"/>
    </source>
</evidence>
<keyword evidence="3 7" id="KW-0645">Protease</keyword>
<keyword evidence="4" id="KW-0378">Hydrolase</keyword>
<dbReference type="STRING" id="574376.BAMA_15450"/>
<dbReference type="CDD" id="cd07016">
    <property type="entry name" value="S14_ClpP_1"/>
    <property type="match status" value="1"/>
</dbReference>
<evidence type="ECO:0000313" key="7">
    <source>
        <dbReference type="EMBL" id="KEK17350.1"/>
    </source>
</evidence>
<dbReference type="GO" id="GO:0006515">
    <property type="term" value="P:protein quality control for misfolded or incompletely synthesized proteins"/>
    <property type="evidence" value="ECO:0007669"/>
    <property type="project" value="TreeGrafter"/>
</dbReference>
<evidence type="ECO:0000313" key="8">
    <source>
        <dbReference type="Proteomes" id="UP000027822"/>
    </source>
</evidence>
<protein>
    <recommendedName>
        <fullName evidence="6">ATP-dependent Clp protease proteolytic subunit</fullName>
    </recommendedName>
</protein>
<dbReference type="GO" id="GO:0009368">
    <property type="term" value="C:endopeptidase Clp complex"/>
    <property type="evidence" value="ECO:0007669"/>
    <property type="project" value="TreeGrafter"/>
</dbReference>
<dbReference type="SUPFAM" id="SSF52096">
    <property type="entry name" value="ClpP/crotonase"/>
    <property type="match status" value="1"/>
</dbReference>
<evidence type="ECO:0000256" key="4">
    <source>
        <dbReference type="ARBA" id="ARBA00022801"/>
    </source>
</evidence>
<comment type="caution">
    <text evidence="7">The sequence shown here is derived from an EMBL/GenBank/DDBJ whole genome shotgun (WGS) entry which is preliminary data.</text>
</comment>
<accession>A0A073JSR6</accession>
<evidence type="ECO:0000256" key="6">
    <source>
        <dbReference type="RuleBase" id="RU003567"/>
    </source>
</evidence>
<dbReference type="AlphaFoldDB" id="A0A073JSR6"/>
<dbReference type="eggNOG" id="COG0740">
    <property type="taxonomic scope" value="Bacteria"/>
</dbReference>
<evidence type="ECO:0000256" key="5">
    <source>
        <dbReference type="ARBA" id="ARBA00022825"/>
    </source>
</evidence>
<keyword evidence="8" id="KW-1185">Reference proteome</keyword>
<proteinExistence type="inferred from homology"/>
<comment type="similarity">
    <text evidence="1 6">Belongs to the peptidase S14 family.</text>
</comment>
<sequence>MGKNKQNNFFQMKASVDGKSADIFIYGEITKYAWEDYGEVSSIIFKNELEALGDGIETINLYINSPGGSVFEAMAMIAMLQRHPADIISHIDGVAASCASVLPMISKRIIMPSNSLMMVHHAMTGAWGNAKQLRKAADDVERISKAMCQYYLDRAGDKMSEESLYEMLEEDTWLTAEQCLELGLCDEIAEANQAVAYAFDDKWAKQYQNVPKQLLQFQSSKPTMSEDEKVLREKIAEEAKANAEYINTILGGIHL</sequence>
<keyword evidence="2" id="KW-0963">Cytoplasm</keyword>
<dbReference type="EMBL" id="JOTN01000031">
    <property type="protein sequence ID" value="KEK17350.1"/>
    <property type="molecule type" value="Genomic_DNA"/>
</dbReference>
<dbReference type="GO" id="GO:0004176">
    <property type="term" value="F:ATP-dependent peptidase activity"/>
    <property type="evidence" value="ECO:0007669"/>
    <property type="project" value="InterPro"/>
</dbReference>
<evidence type="ECO:0000256" key="2">
    <source>
        <dbReference type="ARBA" id="ARBA00022490"/>
    </source>
</evidence>
<dbReference type="Pfam" id="PF00574">
    <property type="entry name" value="CLP_protease"/>
    <property type="match status" value="1"/>
</dbReference>
<evidence type="ECO:0000256" key="1">
    <source>
        <dbReference type="ARBA" id="ARBA00007039"/>
    </source>
</evidence>
<dbReference type="RefSeq" id="WP_034643465.1">
    <property type="nucleotide sequence ID" value="NZ_CBCSJC010000035.1"/>
</dbReference>
<dbReference type="InterPro" id="IPR023562">
    <property type="entry name" value="ClpP/TepA"/>
</dbReference>
<dbReference type="InterPro" id="IPR001907">
    <property type="entry name" value="ClpP"/>
</dbReference>
<dbReference type="PANTHER" id="PTHR10381">
    <property type="entry name" value="ATP-DEPENDENT CLP PROTEASE PROTEOLYTIC SUBUNIT"/>
    <property type="match status" value="1"/>
</dbReference>